<organism evidence="3">
    <name type="scientific">Vanderwaltozyma polyspora (strain ATCC 22028 / DSM 70294 / BCRC 21397 / CBS 2163 / NBRC 10782 / NRRL Y-8283 / UCD 57-17)</name>
    <name type="common">Kluyveromyces polysporus</name>
    <dbReference type="NCBI Taxonomy" id="436907"/>
    <lineage>
        <taxon>Eukaryota</taxon>
        <taxon>Fungi</taxon>
        <taxon>Dikarya</taxon>
        <taxon>Ascomycota</taxon>
        <taxon>Saccharomycotina</taxon>
        <taxon>Saccharomycetes</taxon>
        <taxon>Saccharomycetales</taxon>
        <taxon>Saccharomycetaceae</taxon>
        <taxon>Vanderwaltozyma</taxon>
    </lineage>
</organism>
<feature type="compositionally biased region" description="Low complexity" evidence="1">
    <location>
        <begin position="1"/>
        <end position="12"/>
    </location>
</feature>
<dbReference type="KEGG" id="vpo:Kpol_1011p8"/>
<dbReference type="FunCoup" id="A7TQW5">
    <property type="interactions" value="160"/>
</dbReference>
<dbReference type="eggNOG" id="ENOG502S47W">
    <property type="taxonomic scope" value="Eukaryota"/>
</dbReference>
<evidence type="ECO:0000313" key="3">
    <source>
        <dbReference type="Proteomes" id="UP000000267"/>
    </source>
</evidence>
<dbReference type="RefSeq" id="XP_001643196.1">
    <property type="nucleotide sequence ID" value="XM_001643146.1"/>
</dbReference>
<gene>
    <name evidence="2" type="ORF">Kpol_1011p8</name>
</gene>
<proteinExistence type="predicted"/>
<dbReference type="GeneID" id="5543408"/>
<feature type="compositionally biased region" description="Polar residues" evidence="1">
    <location>
        <begin position="18"/>
        <end position="27"/>
    </location>
</feature>
<dbReference type="InParanoid" id="A7TQW5"/>
<dbReference type="HOGENOM" id="CLU_062277_0_0_1"/>
<dbReference type="GO" id="GO:0000817">
    <property type="term" value="C:COMA complex"/>
    <property type="evidence" value="ECO:0007669"/>
    <property type="project" value="EnsemblFungi"/>
</dbReference>
<keyword evidence="3" id="KW-1185">Reference proteome</keyword>
<reference evidence="2 3" key="1">
    <citation type="journal article" date="2007" name="Proc. Natl. Acad. Sci. U.S.A.">
        <title>Independent sorting-out of thousands of duplicated gene pairs in two yeast species descended from a whole-genome duplication.</title>
        <authorList>
            <person name="Scannell D.R."/>
            <person name="Frank A.C."/>
            <person name="Conant G.C."/>
            <person name="Byrne K.P."/>
            <person name="Woolfit M."/>
            <person name="Wolfe K.H."/>
        </authorList>
    </citation>
    <scope>NUCLEOTIDE SEQUENCE [LARGE SCALE GENOMIC DNA]</scope>
    <source>
        <strain evidence="3">ATCC 22028 / DSM 70294 / BCRC 21397 / CBS 2163 / NBRC 10782 / NRRL Y-8283 / UCD 57-17</strain>
    </source>
</reference>
<feature type="region of interest" description="Disordered" evidence="1">
    <location>
        <begin position="1"/>
        <end position="51"/>
    </location>
</feature>
<dbReference type="OrthoDB" id="4036276at2759"/>
<evidence type="ECO:0000256" key="1">
    <source>
        <dbReference type="SAM" id="MobiDB-lite"/>
    </source>
</evidence>
<sequence length="376" mass="43773">MDFTSESDLGSDLESDKQVNTSNSQLIQEEQEQKQEQEQEQENEDDFLSKEDTQRLHLQELKEDLLSKRNELIKEIDTYKKEISTRQKNLLNEQSLLDQNASNLLRDLLIASSTLNSNSNLSNDGPNDIDDNRKAKTQFIDGASPLQIELLSKYDTLPLLNMDLRIRYLEEYLYPNVNVEIVSEELENIDVTNTTIKVYWKFTKIELILNLSYDTTLQILLKFDILSISENYKLKLMPLIDSCKDNPTLLLFFTNQYDKLLQKRNSIFKELQDTFQRQLKSCNIVNNQESLVLTNIMKGSDDLRKTIKLQIDFNIQFSIDSKFTLPTSKINSKLWSDHNLILVNDNTILYGLIKEYGVLQGLKEYTKTCLFPKSYS</sequence>
<accession>A7TQW5</accession>
<dbReference type="Proteomes" id="UP000000267">
    <property type="component" value="Unassembled WGS sequence"/>
</dbReference>
<dbReference type="CDD" id="cd23839">
    <property type="entry name" value="DRWD-C_ScCTF19"/>
    <property type="match status" value="1"/>
</dbReference>
<protein>
    <submittedName>
        <fullName evidence="2">Uncharacterized protein</fullName>
    </submittedName>
</protein>
<dbReference type="GO" id="GO:0034087">
    <property type="term" value="P:establishment of mitotic sister chromatid cohesion"/>
    <property type="evidence" value="ECO:0007669"/>
    <property type="project" value="EnsemblFungi"/>
</dbReference>
<name>A7TQW5_VANPO</name>
<evidence type="ECO:0000313" key="2">
    <source>
        <dbReference type="EMBL" id="EDO15338.1"/>
    </source>
</evidence>
<dbReference type="STRING" id="436907.A7TQW5"/>
<dbReference type="OMA" id="THHAGEA"/>
<dbReference type="PhylomeDB" id="A7TQW5"/>
<dbReference type="GO" id="GO:0071459">
    <property type="term" value="P:protein localization to chromosome, centromeric region"/>
    <property type="evidence" value="ECO:0007669"/>
    <property type="project" value="EnsemblFungi"/>
</dbReference>
<dbReference type="AlphaFoldDB" id="A7TQW5"/>
<dbReference type="EMBL" id="DS480465">
    <property type="protein sequence ID" value="EDO15338.1"/>
    <property type="molecule type" value="Genomic_DNA"/>
</dbReference>
<dbReference type="GO" id="GO:0008608">
    <property type="term" value="P:attachment of spindle microtubules to kinetochore"/>
    <property type="evidence" value="ECO:0007669"/>
    <property type="project" value="EnsemblFungi"/>
</dbReference>
<dbReference type="GO" id="GO:0007094">
    <property type="term" value="P:mitotic spindle assembly checkpoint signaling"/>
    <property type="evidence" value="ECO:0007669"/>
    <property type="project" value="EnsemblFungi"/>
</dbReference>